<gene>
    <name evidence="1" type="ORF">NT02SARS_1925</name>
</gene>
<name>J4KSS4_9GAMM</name>
<proteinExistence type="predicted"/>
<dbReference type="Proteomes" id="UP000010116">
    <property type="component" value="Unassembled WGS sequence"/>
</dbReference>
<sequence>MLVLSLVDYLLYRRIKDSAECYKCKSEFKDTDIPDHLKPFDHHIAELYESPN</sequence>
<accession>J4KSS4</accession>
<reference evidence="1 2" key="1">
    <citation type="journal article" date="2012" name="ISME J.">
        <title>Genomic insights to SAR86, an abundant and uncultivated marine bacterial lineage.</title>
        <authorList>
            <person name="Dupont C.L."/>
            <person name="Rusch D.B."/>
            <person name="Yooseph S."/>
            <person name="Lombardo M.J."/>
            <person name="Richter R.A."/>
            <person name="Valas R."/>
            <person name="Novotny M."/>
            <person name="Yee-Greenbaum J."/>
            <person name="Selengut J.D."/>
            <person name="Haft D.H."/>
            <person name="Halpern A.L."/>
            <person name="Lasken R.S."/>
            <person name="Nealson K."/>
            <person name="Friedman R."/>
            <person name="Venter J.C."/>
        </authorList>
    </citation>
    <scope>NUCLEOTIDE SEQUENCE [LARGE SCALE GENOMIC DNA]</scope>
</reference>
<organism evidence="1 2">
    <name type="scientific">SAR86 cluster bacterium SAR86B</name>
    <dbReference type="NCBI Taxonomy" id="1123867"/>
    <lineage>
        <taxon>Bacteria</taxon>
        <taxon>Pseudomonadati</taxon>
        <taxon>Pseudomonadota</taxon>
        <taxon>Gammaproteobacteria</taxon>
        <taxon>SAR86 cluster</taxon>
    </lineage>
</organism>
<evidence type="ECO:0000313" key="1">
    <source>
        <dbReference type="EMBL" id="EJP73209.1"/>
    </source>
</evidence>
<dbReference type="AlphaFoldDB" id="J4KSS4"/>
<dbReference type="HOGENOM" id="CLU_3084593_0_0_6"/>
<protein>
    <submittedName>
        <fullName evidence="1">Uncharacterized protein</fullName>
    </submittedName>
</protein>
<evidence type="ECO:0000313" key="2">
    <source>
        <dbReference type="Proteomes" id="UP000010116"/>
    </source>
</evidence>
<dbReference type="EMBL" id="JH611177">
    <property type="protein sequence ID" value="EJP73209.1"/>
    <property type="molecule type" value="Genomic_DNA"/>
</dbReference>